<dbReference type="Ensembl" id="ENSCABT00000013055.1">
    <property type="protein sequence ID" value="ENSCABP00000011909.1"/>
    <property type="gene ID" value="ENSCABG00000008897.1"/>
</dbReference>
<reference evidence="11" key="2">
    <citation type="submission" date="2025-09" db="UniProtKB">
        <authorList>
            <consortium name="Ensembl"/>
        </authorList>
    </citation>
    <scope>IDENTIFICATION</scope>
</reference>
<dbReference type="PROSITE" id="PS50262">
    <property type="entry name" value="G_PROTEIN_RECEP_F1_2"/>
    <property type="match status" value="1"/>
</dbReference>
<comment type="subcellular location">
    <subcellularLocation>
        <location evidence="1">Cell membrane</location>
        <topology evidence="1">Multi-pass membrane protein</topology>
    </subcellularLocation>
</comment>
<dbReference type="InterPro" id="IPR050569">
    <property type="entry name" value="TAAR"/>
</dbReference>
<dbReference type="AlphaFoldDB" id="A0A8C0IPT9"/>
<evidence type="ECO:0000256" key="2">
    <source>
        <dbReference type="ARBA" id="ARBA00022475"/>
    </source>
</evidence>
<feature type="transmembrane region" description="Helical" evidence="9">
    <location>
        <begin position="106"/>
        <end position="124"/>
    </location>
</feature>
<keyword evidence="2" id="KW-1003">Cell membrane</keyword>
<evidence type="ECO:0000256" key="3">
    <source>
        <dbReference type="ARBA" id="ARBA00022692"/>
    </source>
</evidence>
<keyword evidence="4 9" id="KW-1133">Transmembrane helix</keyword>
<feature type="transmembrane region" description="Helical" evidence="9">
    <location>
        <begin position="75"/>
        <end position="94"/>
    </location>
</feature>
<keyword evidence="7" id="KW-0675">Receptor</keyword>
<evidence type="ECO:0000256" key="5">
    <source>
        <dbReference type="ARBA" id="ARBA00023040"/>
    </source>
</evidence>
<dbReference type="GO" id="GO:0001594">
    <property type="term" value="F:trace-amine receptor activity"/>
    <property type="evidence" value="ECO:0007669"/>
    <property type="project" value="TreeGrafter"/>
</dbReference>
<dbReference type="PANTHER" id="PTHR24249">
    <property type="entry name" value="HISTAMINE RECEPTOR-RELATED G-PROTEIN COUPLED RECEPTOR"/>
    <property type="match status" value="1"/>
</dbReference>
<dbReference type="SUPFAM" id="SSF81321">
    <property type="entry name" value="Family A G protein-coupled receptor-like"/>
    <property type="match status" value="1"/>
</dbReference>
<organism evidence="11 12">
    <name type="scientific">Chelonoidis abingdonii</name>
    <name type="common">Abingdon island giant tortoise</name>
    <name type="synonym">Testudo abingdonii</name>
    <dbReference type="NCBI Taxonomy" id="106734"/>
    <lineage>
        <taxon>Eukaryota</taxon>
        <taxon>Metazoa</taxon>
        <taxon>Chordata</taxon>
        <taxon>Craniata</taxon>
        <taxon>Vertebrata</taxon>
        <taxon>Euteleostomi</taxon>
        <taxon>Archelosauria</taxon>
        <taxon>Testudinata</taxon>
        <taxon>Testudines</taxon>
        <taxon>Cryptodira</taxon>
        <taxon>Durocryptodira</taxon>
        <taxon>Testudinoidea</taxon>
        <taxon>Testudinidae</taxon>
        <taxon>Chelonoidis</taxon>
    </lineage>
</organism>
<feature type="transmembrane region" description="Helical" evidence="9">
    <location>
        <begin position="213"/>
        <end position="230"/>
    </location>
</feature>
<feature type="transmembrane region" description="Helical" evidence="9">
    <location>
        <begin position="171"/>
        <end position="193"/>
    </location>
</feature>
<evidence type="ECO:0000256" key="6">
    <source>
        <dbReference type="ARBA" id="ARBA00023136"/>
    </source>
</evidence>
<name>A0A8C0IPT9_CHEAB</name>
<evidence type="ECO:0000256" key="7">
    <source>
        <dbReference type="ARBA" id="ARBA00023170"/>
    </source>
</evidence>
<keyword evidence="8" id="KW-0807">Transducer</keyword>
<proteinExistence type="predicted"/>
<evidence type="ECO:0000313" key="12">
    <source>
        <dbReference type="Proteomes" id="UP000694404"/>
    </source>
</evidence>
<dbReference type="GO" id="GO:0005886">
    <property type="term" value="C:plasma membrane"/>
    <property type="evidence" value="ECO:0007669"/>
    <property type="project" value="UniProtKB-SubCell"/>
</dbReference>
<feature type="domain" description="G-protein coupled receptors family 1 profile" evidence="10">
    <location>
        <begin position="166"/>
        <end position="226"/>
    </location>
</feature>
<dbReference type="Gene3D" id="1.20.1070.10">
    <property type="entry name" value="Rhodopsin 7-helix transmembrane proteins"/>
    <property type="match status" value="1"/>
</dbReference>
<keyword evidence="3 9" id="KW-0812">Transmembrane</keyword>
<dbReference type="GeneTree" id="ENSGT00940000161475"/>
<dbReference type="InterPro" id="IPR017452">
    <property type="entry name" value="GPCR_Rhodpsn_7TM"/>
</dbReference>
<protein>
    <recommendedName>
        <fullName evidence="10">G-protein coupled receptors family 1 profile domain-containing protein</fullName>
    </recommendedName>
</protein>
<evidence type="ECO:0000256" key="4">
    <source>
        <dbReference type="ARBA" id="ARBA00022989"/>
    </source>
</evidence>
<sequence>LATIVSPNTTKNFIDCSKFENGSCPEMSRAILIIVFGNLARCGPWAVVSPPLPYSMIISVENCWYFGITFCKLHYSFNVMLCLSIPLHCYPLHYSSKITFPVIRQLLAVCWTMPAAFALGIVFSEVCVSGIQGDKILVVCSSLYPIVPNKLWGTILFTVDFQLSKKKHRKAAMTLSVVMGIFLICWFACFFTFLTDPFLNFTTTLVLFDALNWFGYFNSTCNSLIYGFFIHGKIFNPQSRTTNLFAKNQPQ</sequence>
<reference evidence="11" key="1">
    <citation type="submission" date="2025-08" db="UniProtKB">
        <authorList>
            <consortium name="Ensembl"/>
        </authorList>
    </citation>
    <scope>IDENTIFICATION</scope>
</reference>
<keyword evidence="5" id="KW-0297">G-protein coupled receptor</keyword>
<evidence type="ECO:0000256" key="9">
    <source>
        <dbReference type="SAM" id="Phobius"/>
    </source>
</evidence>
<keyword evidence="12" id="KW-1185">Reference proteome</keyword>
<evidence type="ECO:0000256" key="1">
    <source>
        <dbReference type="ARBA" id="ARBA00004651"/>
    </source>
</evidence>
<accession>A0A8C0IPT9</accession>
<keyword evidence="6 9" id="KW-0472">Membrane</keyword>
<dbReference type="Proteomes" id="UP000694404">
    <property type="component" value="Unplaced"/>
</dbReference>
<dbReference type="PANTHER" id="PTHR24249:SF413">
    <property type="entry name" value="TRACE AMINE-ASSOCIATED RECEPTOR 2"/>
    <property type="match status" value="1"/>
</dbReference>
<evidence type="ECO:0000256" key="8">
    <source>
        <dbReference type="ARBA" id="ARBA00023224"/>
    </source>
</evidence>
<evidence type="ECO:0000313" key="11">
    <source>
        <dbReference type="Ensembl" id="ENSCABP00000011909.1"/>
    </source>
</evidence>
<evidence type="ECO:0000259" key="10">
    <source>
        <dbReference type="PROSITE" id="PS50262"/>
    </source>
</evidence>